<evidence type="ECO:0000313" key="9">
    <source>
        <dbReference type="Proteomes" id="UP000009311"/>
    </source>
</evidence>
<keyword evidence="9" id="KW-1185">Reference proteome</keyword>
<comment type="caution">
    <text evidence="6">Lacks conserved residue(s) required for the propagation of feature annotation.</text>
</comment>
<gene>
    <name evidence="6" type="primary">azoR</name>
    <name evidence="8" type="ORF">BN53_09900</name>
</gene>
<dbReference type="Gene3D" id="3.40.50.360">
    <property type="match status" value="1"/>
</dbReference>
<dbReference type="InterPro" id="IPR003680">
    <property type="entry name" value="Flavodoxin_fold"/>
</dbReference>
<dbReference type="EMBL" id="CAKD01000004">
    <property type="protein sequence ID" value="CCI84504.1"/>
    <property type="molecule type" value="Genomic_DNA"/>
</dbReference>
<organism evidence="8 9">
    <name type="scientific">Lactobacillus pasteurii DSM 23907 = CRBIP 24.76</name>
    <dbReference type="NCBI Taxonomy" id="1423790"/>
    <lineage>
        <taxon>Bacteria</taxon>
        <taxon>Bacillati</taxon>
        <taxon>Bacillota</taxon>
        <taxon>Bacilli</taxon>
        <taxon>Lactobacillales</taxon>
        <taxon>Lactobacillaceae</taxon>
        <taxon>Lactobacillus</taxon>
    </lineage>
</organism>
<name>I7KKI6_9LACO</name>
<feature type="domain" description="Flavodoxin-like fold" evidence="7">
    <location>
        <begin position="3"/>
        <end position="209"/>
    </location>
</feature>
<dbReference type="AlphaFoldDB" id="I7KKI6"/>
<dbReference type="GO" id="GO:0010181">
    <property type="term" value="F:FMN binding"/>
    <property type="evidence" value="ECO:0007669"/>
    <property type="project" value="UniProtKB-UniRule"/>
</dbReference>
<comment type="function">
    <text evidence="6">Also exhibits azoreductase activity. Catalyzes the reductive cleavage of the azo bond in aromatic azo compounds to the corresponding amines.</text>
</comment>
<evidence type="ECO:0000259" key="7">
    <source>
        <dbReference type="Pfam" id="PF02525"/>
    </source>
</evidence>
<dbReference type="OrthoDB" id="9805013at2"/>
<keyword evidence="3 6" id="KW-0560">Oxidoreductase</keyword>
<comment type="cofactor">
    <cofactor evidence="6">
        <name>FMN</name>
        <dbReference type="ChEBI" id="CHEBI:58210"/>
    </cofactor>
    <text evidence="6">Binds 1 FMN per subunit.</text>
</comment>
<dbReference type="InterPro" id="IPR050104">
    <property type="entry name" value="FMN-dep_NADH:Q_OxRdtase_AzoR1"/>
</dbReference>
<dbReference type="GO" id="GO:0016652">
    <property type="term" value="F:oxidoreductase activity, acting on NAD(P)H as acceptor"/>
    <property type="evidence" value="ECO:0007669"/>
    <property type="project" value="UniProtKB-UniRule"/>
</dbReference>
<dbReference type="eggNOG" id="COG1182">
    <property type="taxonomic scope" value="Bacteria"/>
</dbReference>
<keyword evidence="2 6" id="KW-0288">FMN</keyword>
<dbReference type="GO" id="GO:0016655">
    <property type="term" value="F:oxidoreductase activity, acting on NAD(P)H, quinone or similar compound as acceptor"/>
    <property type="evidence" value="ECO:0007669"/>
    <property type="project" value="InterPro"/>
</dbReference>
<evidence type="ECO:0000313" key="8">
    <source>
        <dbReference type="EMBL" id="CCI84504.1"/>
    </source>
</evidence>
<comment type="subunit">
    <text evidence="6">Homodimer.</text>
</comment>
<dbReference type="SUPFAM" id="SSF52218">
    <property type="entry name" value="Flavoproteins"/>
    <property type="match status" value="1"/>
</dbReference>
<comment type="function">
    <text evidence="6">Quinone reductase that provides resistance to thiol-specific stress caused by electrophilic quinones.</text>
</comment>
<dbReference type="EC" id="1.7.1.17" evidence="6"/>
<dbReference type="PANTHER" id="PTHR43741:SF4">
    <property type="entry name" value="FMN-DEPENDENT NADH:QUINONE OXIDOREDUCTASE"/>
    <property type="match status" value="1"/>
</dbReference>
<evidence type="ECO:0000256" key="6">
    <source>
        <dbReference type="HAMAP-Rule" id="MF_01216"/>
    </source>
</evidence>
<evidence type="ECO:0000256" key="4">
    <source>
        <dbReference type="ARBA" id="ARBA00023027"/>
    </source>
</evidence>
<comment type="catalytic activity">
    <reaction evidence="5">
        <text>N,N-dimethyl-1,4-phenylenediamine + anthranilate + 2 NAD(+) = 2-(4-dimethylaminophenyl)diazenylbenzoate + 2 NADH + 2 H(+)</text>
        <dbReference type="Rhea" id="RHEA:55872"/>
        <dbReference type="ChEBI" id="CHEBI:15378"/>
        <dbReference type="ChEBI" id="CHEBI:15783"/>
        <dbReference type="ChEBI" id="CHEBI:16567"/>
        <dbReference type="ChEBI" id="CHEBI:57540"/>
        <dbReference type="ChEBI" id="CHEBI:57945"/>
        <dbReference type="ChEBI" id="CHEBI:71579"/>
        <dbReference type="EC" id="1.7.1.17"/>
    </reaction>
    <physiologicalReaction direction="right-to-left" evidence="5">
        <dbReference type="Rhea" id="RHEA:55874"/>
    </physiologicalReaction>
</comment>
<sequence>MQKTLIINAHPDFDNKNSYANRMQEMFLAALAEKKIETEVEVINLYDMEIPRVAKGQLLTIWNKLAAGEELTQAENEIADRSAKLLAQFKENHRIVIVMPLHNFNIPSQFKDYFDNVFLARETFKYTETGSVGLMTDDYKVMLLQASGGIYTNNDRYTPLEFSHFYIREMFVNMMGFDKFYLARAQGTTVQPVDEQAILTEAKREIETQVEDFYKAEEK</sequence>
<comment type="caution">
    <text evidence="8">The sequence shown here is derived from an EMBL/GenBank/DDBJ whole genome shotgun (WGS) entry which is preliminary data.</text>
</comment>
<dbReference type="RefSeq" id="WP_009559055.1">
    <property type="nucleotide sequence ID" value="NZ_AYZN01000005.1"/>
</dbReference>
<dbReference type="STRING" id="1423790.BN53_09900"/>
<dbReference type="InterPro" id="IPR029039">
    <property type="entry name" value="Flavoprotein-like_sf"/>
</dbReference>
<dbReference type="PANTHER" id="PTHR43741">
    <property type="entry name" value="FMN-DEPENDENT NADH-AZOREDUCTASE 1"/>
    <property type="match status" value="1"/>
</dbReference>
<dbReference type="Pfam" id="PF02525">
    <property type="entry name" value="Flavodoxin_2"/>
    <property type="match status" value="1"/>
</dbReference>
<dbReference type="PATRIC" id="fig|1423790.3.peg.1517"/>
<dbReference type="InterPro" id="IPR023048">
    <property type="entry name" value="NADH:quinone_OxRdtase_FMN_depd"/>
</dbReference>
<dbReference type="EC" id="1.6.5.-" evidence="6"/>
<dbReference type="GO" id="GO:0009055">
    <property type="term" value="F:electron transfer activity"/>
    <property type="evidence" value="ECO:0007669"/>
    <property type="project" value="UniProtKB-UniRule"/>
</dbReference>
<comment type="catalytic activity">
    <reaction evidence="6">
        <text>2 a quinone + NADH + H(+) = 2 a 1,4-benzosemiquinone + NAD(+)</text>
        <dbReference type="Rhea" id="RHEA:65952"/>
        <dbReference type="ChEBI" id="CHEBI:15378"/>
        <dbReference type="ChEBI" id="CHEBI:57540"/>
        <dbReference type="ChEBI" id="CHEBI:57945"/>
        <dbReference type="ChEBI" id="CHEBI:132124"/>
        <dbReference type="ChEBI" id="CHEBI:134225"/>
    </reaction>
</comment>
<accession>I7KKI6</accession>
<evidence type="ECO:0000256" key="1">
    <source>
        <dbReference type="ARBA" id="ARBA00022630"/>
    </source>
</evidence>
<evidence type="ECO:0000256" key="3">
    <source>
        <dbReference type="ARBA" id="ARBA00023002"/>
    </source>
</evidence>
<dbReference type="Proteomes" id="UP000009311">
    <property type="component" value="Unassembled WGS sequence"/>
</dbReference>
<comment type="similarity">
    <text evidence="6">Belongs to the azoreductase type 1 family.</text>
</comment>
<evidence type="ECO:0000256" key="5">
    <source>
        <dbReference type="ARBA" id="ARBA00048542"/>
    </source>
</evidence>
<evidence type="ECO:0000256" key="2">
    <source>
        <dbReference type="ARBA" id="ARBA00022643"/>
    </source>
</evidence>
<keyword evidence="4 6" id="KW-0520">NAD</keyword>
<protein>
    <recommendedName>
        <fullName evidence="6">FMN dependent NADH:quinone oxidoreductase</fullName>
        <ecNumber evidence="6">1.6.5.-</ecNumber>
    </recommendedName>
    <alternativeName>
        <fullName evidence="6">Azo-dye reductase</fullName>
    </alternativeName>
    <alternativeName>
        <fullName evidence="6">FMN-dependent NADH-azo compound oxidoreductase</fullName>
    </alternativeName>
    <alternativeName>
        <fullName evidence="6">FMN-dependent NADH-azoreductase</fullName>
        <ecNumber evidence="6">1.7.1.17</ecNumber>
    </alternativeName>
</protein>
<reference evidence="8 9" key="1">
    <citation type="submission" date="2012-06" db="EMBL/GenBank/DDBJ databases">
        <title>Draft Genome Sequence of Lactobacillus pasteurii CRBIP 24.76T.</title>
        <authorList>
            <person name="Cousin S."/>
            <person name="Bouchier C."/>
            <person name="Loux V."/>
            <person name="Ma L."/>
            <person name="Creno S."/>
            <person name="Bizet C."/>
            <person name="Clermont D."/>
        </authorList>
    </citation>
    <scope>NUCLEOTIDE SEQUENCE [LARGE SCALE GENOMIC DNA]</scope>
    <source>
        <strain evidence="9">CRBIP 24.76T</strain>
    </source>
</reference>
<dbReference type="HAMAP" id="MF_01216">
    <property type="entry name" value="Azoreductase_type1"/>
    <property type="match status" value="1"/>
</dbReference>
<proteinExistence type="inferred from homology"/>
<keyword evidence="1 6" id="KW-0285">Flavoprotein</keyword>